<accession>A0A368HD99</accession>
<reference evidence="2 3" key="1">
    <citation type="submission" date="2018-02" db="EMBL/GenBank/DDBJ databases">
        <title>Insights into the biology of acidophilic members of the Acidiferrobacteraceae family derived from comparative genomic analyses.</title>
        <authorList>
            <person name="Issotta F."/>
            <person name="Thyssen C."/>
            <person name="Mena C."/>
            <person name="Moya A."/>
            <person name="Bellenberg S."/>
            <person name="Sproer C."/>
            <person name="Covarrubias P.C."/>
            <person name="Sand W."/>
            <person name="Quatrini R."/>
            <person name="Vera M."/>
        </authorList>
    </citation>
    <scope>NUCLEOTIDE SEQUENCE [LARGE SCALE GENOMIC DNA]</scope>
    <source>
        <strain evidence="3">m-1</strain>
    </source>
</reference>
<comment type="caution">
    <text evidence="2">The sequence shown here is derived from an EMBL/GenBank/DDBJ whole genome shotgun (WGS) entry which is preliminary data.</text>
</comment>
<sequence length="114" mass="11603">MVSVTAPPTQLGLHSLGPRTAQGLGSDPTGAKAGSHSLGADIARWPPPAILMEGQKRDAATGMEDLAAVAEGLVFARDLSLAADRRVAVIHSSPISVRGGRRNGTRGTAAAWGL</sequence>
<evidence type="ECO:0000313" key="3">
    <source>
        <dbReference type="Proteomes" id="UP000253250"/>
    </source>
</evidence>
<gene>
    <name evidence="2" type="ORF">C4900_11355</name>
</gene>
<protein>
    <submittedName>
        <fullName evidence="2">Uncharacterized protein</fullName>
    </submittedName>
</protein>
<dbReference type="AlphaFoldDB" id="A0A368HD99"/>
<evidence type="ECO:0000313" key="2">
    <source>
        <dbReference type="EMBL" id="RCN56414.1"/>
    </source>
</evidence>
<proteinExistence type="predicted"/>
<evidence type="ECO:0000256" key="1">
    <source>
        <dbReference type="SAM" id="MobiDB-lite"/>
    </source>
</evidence>
<dbReference type="EMBL" id="PSYR01000002">
    <property type="protein sequence ID" value="RCN56414.1"/>
    <property type="molecule type" value="Genomic_DNA"/>
</dbReference>
<keyword evidence="3" id="KW-1185">Reference proteome</keyword>
<feature type="region of interest" description="Disordered" evidence="1">
    <location>
        <begin position="1"/>
        <end position="39"/>
    </location>
</feature>
<name>A0A368HD99_9GAMM</name>
<dbReference type="Proteomes" id="UP000253250">
    <property type="component" value="Unassembled WGS sequence"/>
</dbReference>
<organism evidence="2 3">
    <name type="scientific">Acidiferrobacter thiooxydans</name>
    <dbReference type="NCBI Taxonomy" id="163359"/>
    <lineage>
        <taxon>Bacteria</taxon>
        <taxon>Pseudomonadati</taxon>
        <taxon>Pseudomonadota</taxon>
        <taxon>Gammaproteobacteria</taxon>
        <taxon>Acidiferrobacterales</taxon>
        <taxon>Acidiferrobacteraceae</taxon>
        <taxon>Acidiferrobacter</taxon>
    </lineage>
</organism>